<dbReference type="GeneID" id="64659869"/>
<sequence>MYLQAVYYSPVWQAGGYSESIGNAWKPSRALPSNQSCFLKSHSSRRIRQSNHVQVSSCTRPPFSCTPDLVSGVALYGRFTIVAKILQQHSPLPSRAYLHDQVWGKYTVKFATRIEVSKLVPNIKLSFYGLETPRQRIELRMRTQKPLPLGKKAYEAQVAMGYWTSEYEAPDMLRATKAVRIFPNAPVGNKTLCNKPPTEELLSNPAFQAGMLGAAAANAAPRA</sequence>
<dbReference type="AlphaFoldDB" id="A0AAD4HMZ4"/>
<gene>
    <name evidence="1" type="ORF">F5891DRAFT_1172103</name>
</gene>
<protein>
    <submittedName>
        <fullName evidence="1">Uncharacterized protein</fullName>
    </submittedName>
</protein>
<comment type="caution">
    <text evidence="1">The sequence shown here is derived from an EMBL/GenBank/DDBJ whole genome shotgun (WGS) entry which is preliminary data.</text>
</comment>
<dbReference type="Proteomes" id="UP001195769">
    <property type="component" value="Unassembled WGS sequence"/>
</dbReference>
<evidence type="ECO:0000313" key="1">
    <source>
        <dbReference type="EMBL" id="KAG1902427.1"/>
    </source>
</evidence>
<reference evidence="1" key="1">
    <citation type="journal article" date="2020" name="New Phytol.">
        <title>Comparative genomics reveals dynamic genome evolution in host specialist ectomycorrhizal fungi.</title>
        <authorList>
            <person name="Lofgren L.A."/>
            <person name="Nguyen N.H."/>
            <person name="Vilgalys R."/>
            <person name="Ruytinx J."/>
            <person name="Liao H.L."/>
            <person name="Branco S."/>
            <person name="Kuo A."/>
            <person name="LaButti K."/>
            <person name="Lipzen A."/>
            <person name="Andreopoulos W."/>
            <person name="Pangilinan J."/>
            <person name="Riley R."/>
            <person name="Hundley H."/>
            <person name="Na H."/>
            <person name="Barry K."/>
            <person name="Grigoriev I.V."/>
            <person name="Stajich J.E."/>
            <person name="Kennedy P.G."/>
        </authorList>
    </citation>
    <scope>NUCLEOTIDE SEQUENCE</scope>
    <source>
        <strain evidence="1">FC203</strain>
    </source>
</reference>
<dbReference type="EMBL" id="JABBWK010000017">
    <property type="protein sequence ID" value="KAG1902427.1"/>
    <property type="molecule type" value="Genomic_DNA"/>
</dbReference>
<name>A0AAD4HMZ4_9AGAM</name>
<organism evidence="1 2">
    <name type="scientific">Suillus fuscotomentosus</name>
    <dbReference type="NCBI Taxonomy" id="1912939"/>
    <lineage>
        <taxon>Eukaryota</taxon>
        <taxon>Fungi</taxon>
        <taxon>Dikarya</taxon>
        <taxon>Basidiomycota</taxon>
        <taxon>Agaricomycotina</taxon>
        <taxon>Agaricomycetes</taxon>
        <taxon>Agaricomycetidae</taxon>
        <taxon>Boletales</taxon>
        <taxon>Suillineae</taxon>
        <taxon>Suillaceae</taxon>
        <taxon>Suillus</taxon>
    </lineage>
</organism>
<keyword evidence="2" id="KW-1185">Reference proteome</keyword>
<dbReference type="RefSeq" id="XP_041228002.1">
    <property type="nucleotide sequence ID" value="XM_041365571.1"/>
</dbReference>
<accession>A0AAD4HMZ4</accession>
<proteinExistence type="predicted"/>
<evidence type="ECO:0000313" key="2">
    <source>
        <dbReference type="Proteomes" id="UP001195769"/>
    </source>
</evidence>